<feature type="domain" description="DUF4124" evidence="3">
    <location>
        <begin position="10"/>
        <end position="63"/>
    </location>
</feature>
<feature type="compositionally biased region" description="Basic and acidic residues" evidence="1">
    <location>
        <begin position="68"/>
        <end position="106"/>
    </location>
</feature>
<feature type="signal peptide" evidence="2">
    <location>
        <begin position="1"/>
        <end position="20"/>
    </location>
</feature>
<evidence type="ECO:0000313" key="4">
    <source>
        <dbReference type="EMBL" id="ACT50474.1"/>
    </source>
</evidence>
<name>C6XD49_METGS</name>
<dbReference type="KEGG" id="mei:Msip34_1228"/>
<dbReference type="InterPro" id="IPR025392">
    <property type="entry name" value="DUF4124"/>
</dbReference>
<organism evidence="4 5">
    <name type="scientific">Methylovorus glucosotrophus (strain SIP3-4)</name>
    <dbReference type="NCBI Taxonomy" id="582744"/>
    <lineage>
        <taxon>Bacteria</taxon>
        <taxon>Pseudomonadati</taxon>
        <taxon>Pseudomonadota</taxon>
        <taxon>Betaproteobacteria</taxon>
        <taxon>Nitrosomonadales</taxon>
        <taxon>Methylophilaceae</taxon>
        <taxon>Methylovorus</taxon>
    </lineage>
</organism>
<sequence length="158" mass="17585" precursor="true">MMHSRLLLVALLLLPMMAMADVYKWKDTNGTTRYSDIPPKNLPYETIGGGKIAAPAPAPAKAAPEEGASIKDPKLSKDIDAQRRRDDAERSKKQDQQKQAAEKQKQDNCATARGNLANYQQGGRIYKMNADGEREYLDDSAIDKGLEEAQKQVDKYCK</sequence>
<protein>
    <recommendedName>
        <fullName evidence="3">DUF4124 domain-containing protein</fullName>
    </recommendedName>
</protein>
<reference evidence="4 5" key="2">
    <citation type="journal article" date="2011" name="J. Bacteriol.">
        <title>Genomes of three methylotrophs from a single niche uncover genetic and metabolic divergence of Methylophilaceae.</title>
        <authorList>
            <person name="Lapidus A."/>
            <person name="Clum A."/>
            <person name="Labutti K."/>
            <person name="Kaluzhnaya M.G."/>
            <person name="Lim S."/>
            <person name="Beck D.A."/>
            <person name="Glavina Del Rio T."/>
            <person name="Nolan M."/>
            <person name="Mavromatis K."/>
            <person name="Huntemann M."/>
            <person name="Lucas S."/>
            <person name="Lidstrom M.E."/>
            <person name="Ivanova N."/>
            <person name="Chistoserdova L."/>
        </authorList>
    </citation>
    <scope>NUCLEOTIDE SEQUENCE [LARGE SCALE GENOMIC DNA]</scope>
    <source>
        <strain evidence="4 5">SIP3-4</strain>
    </source>
</reference>
<dbReference type="HOGENOM" id="CLU_108835_1_0_4"/>
<keyword evidence="2" id="KW-0732">Signal</keyword>
<evidence type="ECO:0000259" key="3">
    <source>
        <dbReference type="Pfam" id="PF13511"/>
    </source>
</evidence>
<feature type="region of interest" description="Disordered" evidence="1">
    <location>
        <begin position="48"/>
        <end position="124"/>
    </location>
</feature>
<reference evidence="5" key="1">
    <citation type="submission" date="2009-07" db="EMBL/GenBank/DDBJ databases">
        <title>Complete sequence of chromosome of Methylovorus sp. SIP3-4.</title>
        <authorList>
            <person name="Lucas S."/>
            <person name="Copeland A."/>
            <person name="Lapidus A."/>
            <person name="Glavina del Rio T."/>
            <person name="Tice H."/>
            <person name="Bruce D."/>
            <person name="Goodwin L."/>
            <person name="Pitluck S."/>
            <person name="Clum A."/>
            <person name="Larimer F."/>
            <person name="Land M."/>
            <person name="Hauser L."/>
            <person name="Kyrpides N."/>
            <person name="Mikhailova N."/>
            <person name="Kayluzhnaya M."/>
            <person name="Chistoserdova L."/>
        </authorList>
    </citation>
    <scope>NUCLEOTIDE SEQUENCE [LARGE SCALE GENOMIC DNA]</scope>
    <source>
        <strain evidence="5">SIP3-4</strain>
    </source>
</reference>
<gene>
    <name evidence="4" type="ordered locus">Msip34_1228</name>
</gene>
<dbReference type="eggNOG" id="ENOG5032662">
    <property type="taxonomic scope" value="Bacteria"/>
</dbReference>
<feature type="compositionally biased region" description="Low complexity" evidence="1">
    <location>
        <begin position="52"/>
        <end position="67"/>
    </location>
</feature>
<dbReference type="Proteomes" id="UP000002743">
    <property type="component" value="Chromosome"/>
</dbReference>
<dbReference type="OrthoDB" id="9181029at2"/>
<evidence type="ECO:0000313" key="5">
    <source>
        <dbReference type="Proteomes" id="UP000002743"/>
    </source>
</evidence>
<dbReference type="Pfam" id="PF13511">
    <property type="entry name" value="DUF4124"/>
    <property type="match status" value="1"/>
</dbReference>
<evidence type="ECO:0000256" key="1">
    <source>
        <dbReference type="SAM" id="MobiDB-lite"/>
    </source>
</evidence>
<accession>C6XD49</accession>
<dbReference type="RefSeq" id="WP_015829967.1">
    <property type="nucleotide sequence ID" value="NC_012969.1"/>
</dbReference>
<dbReference type="AlphaFoldDB" id="C6XD49"/>
<keyword evidence="5" id="KW-1185">Reference proteome</keyword>
<dbReference type="STRING" id="582744.Msip34_1228"/>
<proteinExistence type="predicted"/>
<dbReference type="EMBL" id="CP001674">
    <property type="protein sequence ID" value="ACT50474.1"/>
    <property type="molecule type" value="Genomic_DNA"/>
</dbReference>
<feature type="chain" id="PRO_5002971090" description="DUF4124 domain-containing protein" evidence="2">
    <location>
        <begin position="21"/>
        <end position="158"/>
    </location>
</feature>
<evidence type="ECO:0000256" key="2">
    <source>
        <dbReference type="SAM" id="SignalP"/>
    </source>
</evidence>